<evidence type="ECO:0000313" key="2">
    <source>
        <dbReference type="EMBL" id="TNJ27840.1"/>
    </source>
</evidence>
<dbReference type="InterPro" id="IPR036322">
    <property type="entry name" value="WD40_repeat_dom_sf"/>
</dbReference>
<keyword evidence="3" id="KW-1185">Reference proteome</keyword>
<name>A0A4Z1SQ88_GIAMU</name>
<dbReference type="VEuPathDB" id="GiardiaDB:GMRT_12649"/>
<accession>A0A4Z1SQ88</accession>
<sequence>MSGRGRSLGDSALVTLDVNPASSEGVEAMGTSVQTDQVDLVDVGVGTSKQRQVGTQANISDPPLLSQTKAVPDPSELSSSSSSDLLQGLRRALTLLELDGSLNRRLTHLLLSNRKHASIDVRDAQCTIPSDAGLAFYSHGKLLLIGREIQLYTPFWPTTSPSDLTGTYTRLRTGAIPPFSSTNSVTCVTPYGGTSSRLAVGSERGTLGVLNVDYPARTCGLVIGPTELCHTDAILLIHWLRLEQAPALLTVGRDGKVLVWRYVDDTLTLRAGIMLPVKIKGTTQGSILQKACLPLAIVCASILRDSGTTVEVAVALQSGVTHELSFSLKPTIAPQFQADLLDSSKTGLKILSHYTLSSGVKRLLPFPSELLRTAINKRHQLYLRTCRFILTQDGALTLQDVSSNPPRQEQLFDAGEPLADFVIVDKNIIALAESTSVHVFELLSSRLARPVTSFTLRHERCPNATLAVATFERGVSATVVLQAMTQVRVLTVPLTPTVLADSLCIRRYAETVLSGRL</sequence>
<evidence type="ECO:0008006" key="4">
    <source>
        <dbReference type="Google" id="ProtNLM"/>
    </source>
</evidence>
<feature type="compositionally biased region" description="Polar residues" evidence="1">
    <location>
        <begin position="52"/>
        <end position="69"/>
    </location>
</feature>
<organism evidence="2 3">
    <name type="scientific">Giardia muris</name>
    <dbReference type="NCBI Taxonomy" id="5742"/>
    <lineage>
        <taxon>Eukaryota</taxon>
        <taxon>Metamonada</taxon>
        <taxon>Diplomonadida</taxon>
        <taxon>Hexamitidae</taxon>
        <taxon>Giardiinae</taxon>
        <taxon>Giardia</taxon>
    </lineage>
</organism>
<comment type="caution">
    <text evidence="2">The sequence shown here is derived from an EMBL/GenBank/DDBJ whole genome shotgun (WGS) entry which is preliminary data.</text>
</comment>
<dbReference type="Proteomes" id="UP000315496">
    <property type="component" value="Chromosome 3"/>
</dbReference>
<dbReference type="EMBL" id="VDLU01000003">
    <property type="protein sequence ID" value="TNJ27840.1"/>
    <property type="molecule type" value="Genomic_DNA"/>
</dbReference>
<dbReference type="AlphaFoldDB" id="A0A4Z1SQ88"/>
<dbReference type="Gene3D" id="2.130.10.10">
    <property type="entry name" value="YVTN repeat-like/Quinoprotein amine dehydrogenase"/>
    <property type="match status" value="1"/>
</dbReference>
<feature type="region of interest" description="Disordered" evidence="1">
    <location>
        <begin position="52"/>
        <end position="83"/>
    </location>
</feature>
<dbReference type="InterPro" id="IPR015943">
    <property type="entry name" value="WD40/YVTN_repeat-like_dom_sf"/>
</dbReference>
<reference evidence="2 3" key="1">
    <citation type="submission" date="2019-05" db="EMBL/GenBank/DDBJ databases">
        <title>The compact genome of Giardia muris reveals important steps in the evolution of intestinal protozoan parasites.</title>
        <authorList>
            <person name="Xu F."/>
            <person name="Jimenez-Gonzalez A."/>
            <person name="Einarsson E."/>
            <person name="Astvaldsson A."/>
            <person name="Peirasmaki D."/>
            <person name="Eckmann L."/>
            <person name="Andersson J.O."/>
            <person name="Svard S.G."/>
            <person name="Jerlstrom-Hultqvist J."/>
        </authorList>
    </citation>
    <scope>NUCLEOTIDE SEQUENCE [LARGE SCALE GENOMIC DNA]</scope>
    <source>
        <strain evidence="2 3">Roberts-Thomson</strain>
    </source>
</reference>
<proteinExistence type="predicted"/>
<evidence type="ECO:0000313" key="3">
    <source>
        <dbReference type="Proteomes" id="UP000315496"/>
    </source>
</evidence>
<gene>
    <name evidence="2" type="ORF">GMRT_12649</name>
</gene>
<evidence type="ECO:0000256" key="1">
    <source>
        <dbReference type="SAM" id="MobiDB-lite"/>
    </source>
</evidence>
<protein>
    <recommendedName>
        <fullName evidence="4">WD40 repeat protein</fullName>
    </recommendedName>
</protein>
<dbReference type="OrthoDB" id="445052at2759"/>
<dbReference type="SUPFAM" id="SSF50978">
    <property type="entry name" value="WD40 repeat-like"/>
    <property type="match status" value="1"/>
</dbReference>